<evidence type="ECO:0000256" key="1">
    <source>
        <dbReference type="SAM" id="MobiDB-lite"/>
    </source>
</evidence>
<dbReference type="AlphaFoldDB" id="A0A8T0UCG6"/>
<organism evidence="2 3">
    <name type="scientific">Panicum virgatum</name>
    <name type="common">Blackwell switchgrass</name>
    <dbReference type="NCBI Taxonomy" id="38727"/>
    <lineage>
        <taxon>Eukaryota</taxon>
        <taxon>Viridiplantae</taxon>
        <taxon>Streptophyta</taxon>
        <taxon>Embryophyta</taxon>
        <taxon>Tracheophyta</taxon>
        <taxon>Spermatophyta</taxon>
        <taxon>Magnoliopsida</taxon>
        <taxon>Liliopsida</taxon>
        <taxon>Poales</taxon>
        <taxon>Poaceae</taxon>
        <taxon>PACMAD clade</taxon>
        <taxon>Panicoideae</taxon>
        <taxon>Panicodae</taxon>
        <taxon>Paniceae</taxon>
        <taxon>Panicinae</taxon>
        <taxon>Panicum</taxon>
        <taxon>Panicum sect. Hiantes</taxon>
    </lineage>
</organism>
<keyword evidence="3" id="KW-1185">Reference proteome</keyword>
<proteinExistence type="predicted"/>
<accession>A0A8T0UCG6</accession>
<dbReference type="EMBL" id="CM029042">
    <property type="protein sequence ID" value="KAG2619798.1"/>
    <property type="molecule type" value="Genomic_DNA"/>
</dbReference>
<dbReference type="Proteomes" id="UP000823388">
    <property type="component" value="Chromosome 3N"/>
</dbReference>
<sequence>MQPSGGASCGDDGRRGVREEGGREGGEARHGSQGYRQRHGDHDGGEDGALGAGPQDRVLSAGDRHQGGGRCRPARRYALAEDAAGQKQQSLVPVGLVQARSVPD</sequence>
<feature type="compositionally biased region" description="Basic and acidic residues" evidence="1">
    <location>
        <begin position="11"/>
        <end position="30"/>
    </location>
</feature>
<evidence type="ECO:0000313" key="2">
    <source>
        <dbReference type="EMBL" id="KAG2619798.1"/>
    </source>
</evidence>
<protein>
    <submittedName>
        <fullName evidence="2">Uncharacterized protein</fullName>
    </submittedName>
</protein>
<reference evidence="2" key="1">
    <citation type="submission" date="2020-05" db="EMBL/GenBank/DDBJ databases">
        <title>WGS assembly of Panicum virgatum.</title>
        <authorList>
            <person name="Lovell J.T."/>
            <person name="Jenkins J."/>
            <person name="Shu S."/>
            <person name="Juenger T.E."/>
            <person name="Schmutz J."/>
        </authorList>
    </citation>
    <scope>NUCLEOTIDE SEQUENCE</scope>
    <source>
        <strain evidence="2">AP13</strain>
    </source>
</reference>
<gene>
    <name evidence="2" type="ORF">PVAP13_3NG137301</name>
</gene>
<feature type="region of interest" description="Disordered" evidence="1">
    <location>
        <begin position="1"/>
        <end position="73"/>
    </location>
</feature>
<comment type="caution">
    <text evidence="2">The sequence shown here is derived from an EMBL/GenBank/DDBJ whole genome shotgun (WGS) entry which is preliminary data.</text>
</comment>
<name>A0A8T0UCG6_PANVG</name>
<evidence type="ECO:0000313" key="3">
    <source>
        <dbReference type="Proteomes" id="UP000823388"/>
    </source>
</evidence>